<name>A0A0E9QBL6_ANGAN</name>
<proteinExistence type="predicted"/>
<accession>A0A0E9QBL6</accession>
<sequence>MMKMGYDQSWQSHCVPHLTLRNISSYCMLIFDGCCVQLCFILCFFRRSIFRYFS</sequence>
<dbReference type="EMBL" id="GBXM01095079">
    <property type="protein sequence ID" value="JAH13498.1"/>
    <property type="molecule type" value="Transcribed_RNA"/>
</dbReference>
<organism evidence="2">
    <name type="scientific">Anguilla anguilla</name>
    <name type="common">European freshwater eel</name>
    <name type="synonym">Muraena anguilla</name>
    <dbReference type="NCBI Taxonomy" id="7936"/>
    <lineage>
        <taxon>Eukaryota</taxon>
        <taxon>Metazoa</taxon>
        <taxon>Chordata</taxon>
        <taxon>Craniata</taxon>
        <taxon>Vertebrata</taxon>
        <taxon>Euteleostomi</taxon>
        <taxon>Actinopterygii</taxon>
        <taxon>Neopterygii</taxon>
        <taxon>Teleostei</taxon>
        <taxon>Anguilliformes</taxon>
        <taxon>Anguillidae</taxon>
        <taxon>Anguilla</taxon>
    </lineage>
</organism>
<evidence type="ECO:0000256" key="1">
    <source>
        <dbReference type="SAM" id="Phobius"/>
    </source>
</evidence>
<keyword evidence="1" id="KW-0812">Transmembrane</keyword>
<protein>
    <submittedName>
        <fullName evidence="2">Uncharacterized protein</fullName>
    </submittedName>
</protein>
<keyword evidence="1" id="KW-1133">Transmembrane helix</keyword>
<feature type="transmembrane region" description="Helical" evidence="1">
    <location>
        <begin position="23"/>
        <end position="45"/>
    </location>
</feature>
<reference evidence="2" key="1">
    <citation type="submission" date="2014-11" db="EMBL/GenBank/DDBJ databases">
        <authorList>
            <person name="Amaro Gonzalez C."/>
        </authorList>
    </citation>
    <scope>NUCLEOTIDE SEQUENCE</scope>
</reference>
<evidence type="ECO:0000313" key="2">
    <source>
        <dbReference type="EMBL" id="JAH13498.1"/>
    </source>
</evidence>
<reference evidence="2" key="2">
    <citation type="journal article" date="2015" name="Fish Shellfish Immunol.">
        <title>Early steps in the European eel (Anguilla anguilla)-Vibrio vulnificus interaction in the gills: Role of the RtxA13 toxin.</title>
        <authorList>
            <person name="Callol A."/>
            <person name="Pajuelo D."/>
            <person name="Ebbesson L."/>
            <person name="Teles M."/>
            <person name="MacKenzie S."/>
            <person name="Amaro C."/>
        </authorList>
    </citation>
    <scope>NUCLEOTIDE SEQUENCE</scope>
</reference>
<dbReference type="AlphaFoldDB" id="A0A0E9QBL6"/>
<keyword evidence="1" id="KW-0472">Membrane</keyword>